<dbReference type="AlphaFoldDB" id="A0A0A9BU10"/>
<sequence length="29" mass="3361">MSKVLVLIMFASVKFQYTCNCKIVLTQDH</sequence>
<dbReference type="EMBL" id="GBRH01231079">
    <property type="protein sequence ID" value="JAD66816.1"/>
    <property type="molecule type" value="Transcribed_RNA"/>
</dbReference>
<proteinExistence type="predicted"/>
<accession>A0A0A9BU10</accession>
<name>A0A0A9BU10_ARUDO</name>
<organism evidence="1">
    <name type="scientific">Arundo donax</name>
    <name type="common">Giant reed</name>
    <name type="synonym">Donax arundinaceus</name>
    <dbReference type="NCBI Taxonomy" id="35708"/>
    <lineage>
        <taxon>Eukaryota</taxon>
        <taxon>Viridiplantae</taxon>
        <taxon>Streptophyta</taxon>
        <taxon>Embryophyta</taxon>
        <taxon>Tracheophyta</taxon>
        <taxon>Spermatophyta</taxon>
        <taxon>Magnoliopsida</taxon>
        <taxon>Liliopsida</taxon>
        <taxon>Poales</taxon>
        <taxon>Poaceae</taxon>
        <taxon>PACMAD clade</taxon>
        <taxon>Arundinoideae</taxon>
        <taxon>Arundineae</taxon>
        <taxon>Arundo</taxon>
    </lineage>
</organism>
<evidence type="ECO:0000313" key="1">
    <source>
        <dbReference type="EMBL" id="JAD66816.1"/>
    </source>
</evidence>
<reference evidence="1" key="1">
    <citation type="submission" date="2014-09" db="EMBL/GenBank/DDBJ databases">
        <authorList>
            <person name="Magalhaes I.L.F."/>
            <person name="Oliveira U."/>
            <person name="Santos F.R."/>
            <person name="Vidigal T.H.D.A."/>
            <person name="Brescovit A.D."/>
            <person name="Santos A.J."/>
        </authorList>
    </citation>
    <scope>NUCLEOTIDE SEQUENCE</scope>
    <source>
        <tissue evidence="1">Shoot tissue taken approximately 20 cm above the soil surface</tissue>
    </source>
</reference>
<reference evidence="1" key="2">
    <citation type="journal article" date="2015" name="Data Brief">
        <title>Shoot transcriptome of the giant reed, Arundo donax.</title>
        <authorList>
            <person name="Barrero R.A."/>
            <person name="Guerrero F.D."/>
            <person name="Moolhuijzen P."/>
            <person name="Goolsby J.A."/>
            <person name="Tidwell J."/>
            <person name="Bellgard S.E."/>
            <person name="Bellgard M.I."/>
        </authorList>
    </citation>
    <scope>NUCLEOTIDE SEQUENCE</scope>
    <source>
        <tissue evidence="1">Shoot tissue taken approximately 20 cm above the soil surface</tissue>
    </source>
</reference>
<protein>
    <submittedName>
        <fullName evidence="1">Uncharacterized protein</fullName>
    </submittedName>
</protein>